<reference evidence="1 2" key="1">
    <citation type="submission" date="2013-05" db="EMBL/GenBank/DDBJ databases">
        <authorList>
            <person name="Harkins D.M."/>
            <person name="Durkin A.S."/>
            <person name="Brinkac L.M."/>
            <person name="Haft D.H."/>
            <person name="Selengut J.D."/>
            <person name="Sanka R."/>
            <person name="DePew J."/>
            <person name="Purushe J."/>
            <person name="Hartskeerl R.A."/>
            <person name="Ahmed A."/>
            <person name="van der Linden H."/>
            <person name="Goris M.G.A."/>
            <person name="Vinetz J.M."/>
            <person name="Sutton G.G."/>
            <person name="Nierman W.C."/>
            <person name="Fouts D.E."/>
        </authorList>
    </citation>
    <scope>NUCLEOTIDE SEQUENCE [LARGE SCALE GENOMIC DNA]</scope>
    <source>
        <strain evidence="1 2">10</strain>
    </source>
</reference>
<dbReference type="Proteomes" id="UP000018719">
    <property type="component" value="Unassembled WGS sequence"/>
</dbReference>
<evidence type="ECO:0000313" key="1">
    <source>
        <dbReference type="EMBL" id="EQA35638.1"/>
    </source>
</evidence>
<proteinExistence type="predicted"/>
<evidence type="ECO:0000313" key="2">
    <source>
        <dbReference type="Proteomes" id="UP000018719"/>
    </source>
</evidence>
<sequence length="61" mass="7257">MIFERFFSHTVKPFFWEIGLDSILIPDTGRFLAFLLSIHAMDSKFTFAPLNSKIIYPRRIY</sequence>
<comment type="caution">
    <text evidence="1">The sequence shown here is derived from an EMBL/GenBank/DDBJ whole genome shotgun (WGS) entry which is preliminary data.</text>
</comment>
<gene>
    <name evidence="1" type="ORF">LEP1GSC047_1592</name>
</gene>
<name>V6HAX2_9LEPT</name>
<protein>
    <submittedName>
        <fullName evidence="1">Uncharacterized protein</fullName>
    </submittedName>
</protein>
<accession>V6HAX2</accession>
<organism evidence="1 2">
    <name type="scientific">Leptospira inadai serovar Lyme str. 10</name>
    <dbReference type="NCBI Taxonomy" id="1049790"/>
    <lineage>
        <taxon>Bacteria</taxon>
        <taxon>Pseudomonadati</taxon>
        <taxon>Spirochaetota</taxon>
        <taxon>Spirochaetia</taxon>
        <taxon>Leptospirales</taxon>
        <taxon>Leptospiraceae</taxon>
        <taxon>Leptospira</taxon>
    </lineage>
</organism>
<dbReference type="EMBL" id="AHMM02000025">
    <property type="protein sequence ID" value="EQA35638.1"/>
    <property type="molecule type" value="Genomic_DNA"/>
</dbReference>
<dbReference type="AlphaFoldDB" id="V6HAX2"/>